<keyword evidence="3" id="KW-1185">Reference proteome</keyword>
<proteinExistence type="predicted"/>
<accession>A0AAD2GU05</accession>
<dbReference type="Proteomes" id="UP001295794">
    <property type="component" value="Unassembled WGS sequence"/>
</dbReference>
<feature type="non-terminal residue" evidence="2">
    <location>
        <position position="125"/>
    </location>
</feature>
<evidence type="ECO:0000313" key="3">
    <source>
        <dbReference type="Proteomes" id="UP001295794"/>
    </source>
</evidence>
<reference evidence="2" key="1">
    <citation type="submission" date="2023-11" db="EMBL/GenBank/DDBJ databases">
        <authorList>
            <person name="De Vega J J."/>
            <person name="De Vega J J."/>
        </authorList>
    </citation>
    <scope>NUCLEOTIDE SEQUENCE</scope>
</reference>
<feature type="region of interest" description="Disordered" evidence="1">
    <location>
        <begin position="101"/>
        <end position="125"/>
    </location>
</feature>
<comment type="caution">
    <text evidence="2">The sequence shown here is derived from an EMBL/GenBank/DDBJ whole genome shotgun (WGS) entry which is preliminary data.</text>
</comment>
<feature type="compositionally biased region" description="Low complexity" evidence="1">
    <location>
        <begin position="101"/>
        <end position="111"/>
    </location>
</feature>
<feature type="compositionally biased region" description="Polar residues" evidence="1">
    <location>
        <begin position="24"/>
        <end position="36"/>
    </location>
</feature>
<protein>
    <submittedName>
        <fullName evidence="2">Uncharacterized protein</fullName>
    </submittedName>
</protein>
<dbReference type="AlphaFoldDB" id="A0AAD2GU05"/>
<evidence type="ECO:0000313" key="2">
    <source>
        <dbReference type="EMBL" id="CAK5263130.1"/>
    </source>
</evidence>
<gene>
    <name evidence="2" type="ORF">MYCIT1_LOCUS2390</name>
</gene>
<feature type="region of interest" description="Disordered" evidence="1">
    <location>
        <begin position="1"/>
        <end position="44"/>
    </location>
</feature>
<organism evidence="2 3">
    <name type="scientific">Mycena citricolor</name>
    <dbReference type="NCBI Taxonomy" id="2018698"/>
    <lineage>
        <taxon>Eukaryota</taxon>
        <taxon>Fungi</taxon>
        <taxon>Dikarya</taxon>
        <taxon>Basidiomycota</taxon>
        <taxon>Agaricomycotina</taxon>
        <taxon>Agaricomycetes</taxon>
        <taxon>Agaricomycetidae</taxon>
        <taxon>Agaricales</taxon>
        <taxon>Marasmiineae</taxon>
        <taxon>Mycenaceae</taxon>
        <taxon>Mycena</taxon>
    </lineage>
</organism>
<sequence length="125" mass="13925">MLRVTSRLNRATELPSAPARFSPGKQNRSKAVSGTQALHWPHNHPACKQTTGYFGHESTSSFHRGARTYLLARVTATNRHTILIISIRPTGALEMYLTSSSTQNQWSSSSSRHVALPGSRIRRDR</sequence>
<evidence type="ECO:0000256" key="1">
    <source>
        <dbReference type="SAM" id="MobiDB-lite"/>
    </source>
</evidence>
<dbReference type="EMBL" id="CAVNYO010000035">
    <property type="protein sequence ID" value="CAK5263130.1"/>
    <property type="molecule type" value="Genomic_DNA"/>
</dbReference>
<name>A0AAD2GU05_9AGAR</name>